<accession>A0ACC2MPU3</accession>
<sequence>MQTLCQSSSAPISPPSFPYTQTILRDNLPIHVIAACRTDIMQHLHDTQEKQTEATTAPSISLLGGPVSAATTAMSISGSSQMSHTGTGENER</sequence>
<proteinExistence type="predicted"/>
<dbReference type="EMBL" id="CM056809">
    <property type="protein sequence ID" value="KAJ8647663.1"/>
    <property type="molecule type" value="Genomic_DNA"/>
</dbReference>
<name>A0ACC2MPU3_PERAE</name>
<evidence type="ECO:0000313" key="1">
    <source>
        <dbReference type="EMBL" id="KAJ8647663.1"/>
    </source>
</evidence>
<organism evidence="1 2">
    <name type="scientific">Persea americana</name>
    <name type="common">Avocado</name>
    <dbReference type="NCBI Taxonomy" id="3435"/>
    <lineage>
        <taxon>Eukaryota</taxon>
        <taxon>Viridiplantae</taxon>
        <taxon>Streptophyta</taxon>
        <taxon>Embryophyta</taxon>
        <taxon>Tracheophyta</taxon>
        <taxon>Spermatophyta</taxon>
        <taxon>Magnoliopsida</taxon>
        <taxon>Magnoliidae</taxon>
        <taxon>Laurales</taxon>
        <taxon>Lauraceae</taxon>
        <taxon>Persea</taxon>
    </lineage>
</organism>
<keyword evidence="2" id="KW-1185">Reference proteome</keyword>
<protein>
    <submittedName>
        <fullName evidence="1">Uncharacterized protein</fullName>
    </submittedName>
</protein>
<evidence type="ECO:0000313" key="2">
    <source>
        <dbReference type="Proteomes" id="UP001234297"/>
    </source>
</evidence>
<gene>
    <name evidence="1" type="ORF">MRB53_000686</name>
</gene>
<comment type="caution">
    <text evidence="1">The sequence shown here is derived from an EMBL/GenBank/DDBJ whole genome shotgun (WGS) entry which is preliminary data.</text>
</comment>
<dbReference type="Proteomes" id="UP001234297">
    <property type="component" value="Chromosome 1"/>
</dbReference>
<reference evidence="1 2" key="1">
    <citation type="journal article" date="2022" name="Hortic Res">
        <title>A haplotype resolved chromosomal level avocado genome allows analysis of novel avocado genes.</title>
        <authorList>
            <person name="Nath O."/>
            <person name="Fletcher S.J."/>
            <person name="Hayward A."/>
            <person name="Shaw L.M."/>
            <person name="Masouleh A.K."/>
            <person name="Furtado A."/>
            <person name="Henry R.J."/>
            <person name="Mitter N."/>
        </authorList>
    </citation>
    <scope>NUCLEOTIDE SEQUENCE [LARGE SCALE GENOMIC DNA]</scope>
    <source>
        <strain evidence="2">cv. Hass</strain>
    </source>
</reference>